<reference evidence="1" key="1">
    <citation type="submission" date="2022-08" db="EMBL/GenBank/DDBJ databases">
        <title>Genomic Encyclopedia of Type Strains, Phase V (KMG-V): Genome sequencing to study the core and pangenomes of soil and plant-associated prokaryotes.</title>
        <authorList>
            <person name="Whitman W."/>
        </authorList>
    </citation>
    <scope>NUCLEOTIDE SEQUENCE</scope>
    <source>
        <strain evidence="1">SP3026</strain>
    </source>
</reference>
<sequence>MDNKLSWFLGLLGKKYSEGTFYVHLKRNREDTARSFVKRYNMGIMKAYRSGIILGAEEDPIDVCRHYYDVVNSNIEYFMKTKKNHMVVHLETAEQDFQEFWDRIGATGDLSRALNEWSHKYNS</sequence>
<dbReference type="RefSeq" id="WP_259040439.1">
    <property type="nucleotide sequence ID" value="NZ_JANUBL010000009.1"/>
</dbReference>
<protein>
    <submittedName>
        <fullName evidence="1">Uncharacterized protein</fullName>
    </submittedName>
</protein>
<evidence type="ECO:0000313" key="1">
    <source>
        <dbReference type="EMBL" id="MCS4122733.1"/>
    </source>
</evidence>
<organism evidence="1 2">
    <name type="scientific">Salinibacter ruber</name>
    <dbReference type="NCBI Taxonomy" id="146919"/>
    <lineage>
        <taxon>Bacteria</taxon>
        <taxon>Pseudomonadati</taxon>
        <taxon>Rhodothermota</taxon>
        <taxon>Rhodothermia</taxon>
        <taxon>Rhodothermales</taxon>
        <taxon>Salinibacteraceae</taxon>
        <taxon>Salinibacter</taxon>
    </lineage>
</organism>
<evidence type="ECO:0000313" key="2">
    <source>
        <dbReference type="Proteomes" id="UP001155144"/>
    </source>
</evidence>
<name>A0A9X2V8P5_9BACT</name>
<proteinExistence type="predicted"/>
<accession>A0A9X2V8P5</accession>
<dbReference type="AlphaFoldDB" id="A0A9X2V8P5"/>
<dbReference type="Proteomes" id="UP001155144">
    <property type="component" value="Unassembled WGS sequence"/>
</dbReference>
<comment type="caution">
    <text evidence="1">The sequence shown here is derived from an EMBL/GenBank/DDBJ whole genome shotgun (WGS) entry which is preliminary data.</text>
</comment>
<gene>
    <name evidence="1" type="ORF">GGP45_003100</name>
</gene>
<dbReference type="EMBL" id="JANUBL010000009">
    <property type="protein sequence ID" value="MCS4122733.1"/>
    <property type="molecule type" value="Genomic_DNA"/>
</dbReference>